<sequence>MKLNLVPARTGVIWVRTGLQAFARQPLAFISLFFFFMTMVSLASQLPLVGAAIALMLLPTMTLGLMAATAQAAGPEKPAAGTVFLAALHAVRSDVRPMAVLGAMYAALFLAVMAISAIADGGQFARVYLLGGQLTREMAEATEFQVALWIAMALYLPLSLAFWHAPALVHWHRVPPAKSLFFSFVACFKNFGALTVFGLVWAGVFIGAGIVLSLLATLLVALGAMGVGAGASAAGGAVMIGGALVMASMFFTSTWFTFRDSFQGD</sequence>
<dbReference type="NCBIfam" id="NF041043">
    <property type="entry name" value="BPSS1780_fam"/>
    <property type="match status" value="1"/>
</dbReference>
<accession>A0ABU8VDA6</accession>
<dbReference type="InterPro" id="IPR047798">
    <property type="entry name" value="BPSS1780-like"/>
</dbReference>
<dbReference type="RefSeq" id="WP_340356314.1">
    <property type="nucleotide sequence ID" value="NZ_JBBKZU010000003.1"/>
</dbReference>
<evidence type="ECO:0000256" key="1">
    <source>
        <dbReference type="SAM" id="Phobius"/>
    </source>
</evidence>
<gene>
    <name evidence="2" type="ORF">WKW77_07935</name>
</gene>
<evidence type="ECO:0000313" key="2">
    <source>
        <dbReference type="EMBL" id="MEJ8810995.1"/>
    </source>
</evidence>
<feature type="transmembrane region" description="Helical" evidence="1">
    <location>
        <begin position="146"/>
        <end position="169"/>
    </location>
</feature>
<reference evidence="2 3" key="1">
    <citation type="submission" date="2024-03" db="EMBL/GenBank/DDBJ databases">
        <title>Novel species of the genus Variovorax.</title>
        <authorList>
            <person name="Liu Q."/>
            <person name="Xin Y.-H."/>
        </authorList>
    </citation>
    <scope>NUCLEOTIDE SEQUENCE [LARGE SCALE GENOMIC DNA]</scope>
    <source>
        <strain evidence="2 3">KACC 18899</strain>
    </source>
</reference>
<dbReference type="EMBL" id="JBBKZU010000003">
    <property type="protein sequence ID" value="MEJ8810995.1"/>
    <property type="molecule type" value="Genomic_DNA"/>
</dbReference>
<keyword evidence="1" id="KW-1133">Transmembrane helix</keyword>
<feature type="transmembrane region" description="Helical" evidence="1">
    <location>
        <begin position="21"/>
        <end position="42"/>
    </location>
</feature>
<evidence type="ECO:0000313" key="3">
    <source>
        <dbReference type="Proteomes" id="UP001365846"/>
    </source>
</evidence>
<keyword evidence="1" id="KW-0812">Transmembrane</keyword>
<comment type="caution">
    <text evidence="2">The sequence shown here is derived from an EMBL/GenBank/DDBJ whole genome shotgun (WGS) entry which is preliminary data.</text>
</comment>
<name>A0ABU8VDA6_9BURK</name>
<feature type="transmembrane region" description="Helical" evidence="1">
    <location>
        <begin position="48"/>
        <end position="68"/>
    </location>
</feature>
<feature type="transmembrane region" description="Helical" evidence="1">
    <location>
        <begin position="238"/>
        <end position="258"/>
    </location>
</feature>
<keyword evidence="1" id="KW-0472">Membrane</keyword>
<organism evidence="2 3">
    <name type="scientific">Variovorax ureilyticus</name>
    <dbReference type="NCBI Taxonomy" id="1836198"/>
    <lineage>
        <taxon>Bacteria</taxon>
        <taxon>Pseudomonadati</taxon>
        <taxon>Pseudomonadota</taxon>
        <taxon>Betaproteobacteria</taxon>
        <taxon>Burkholderiales</taxon>
        <taxon>Comamonadaceae</taxon>
        <taxon>Variovorax</taxon>
    </lineage>
</organism>
<feature type="transmembrane region" description="Helical" evidence="1">
    <location>
        <begin position="98"/>
        <end position="119"/>
    </location>
</feature>
<keyword evidence="3" id="KW-1185">Reference proteome</keyword>
<dbReference type="Proteomes" id="UP001365846">
    <property type="component" value="Unassembled WGS sequence"/>
</dbReference>
<feature type="transmembrane region" description="Helical" evidence="1">
    <location>
        <begin position="181"/>
        <end position="204"/>
    </location>
</feature>
<feature type="transmembrane region" description="Helical" evidence="1">
    <location>
        <begin position="210"/>
        <end position="231"/>
    </location>
</feature>
<protein>
    <submittedName>
        <fullName evidence="2">BPSS1780 family membrane protein</fullName>
    </submittedName>
</protein>
<proteinExistence type="predicted"/>